<dbReference type="EC" id="2.3.2.30" evidence="7"/>
<evidence type="ECO:0000256" key="8">
    <source>
        <dbReference type="ARBA" id="ARBA00039866"/>
    </source>
</evidence>
<dbReference type="EMBL" id="BMKA01000003">
    <property type="protein sequence ID" value="GGA24480.1"/>
    <property type="molecule type" value="Genomic_DNA"/>
</dbReference>
<comment type="caution">
    <text evidence="11">The sequence shown here is derived from an EMBL/GenBank/DDBJ whole genome shotgun (WGS) entry which is preliminary data.</text>
</comment>
<evidence type="ECO:0000313" key="12">
    <source>
        <dbReference type="Proteomes" id="UP000628017"/>
    </source>
</evidence>
<keyword evidence="4" id="KW-0443">Lipid metabolism</keyword>
<evidence type="ECO:0000256" key="6">
    <source>
        <dbReference type="ARBA" id="ARBA00038095"/>
    </source>
</evidence>
<gene>
    <name evidence="11" type="ORF">GCM10011498_26850</name>
</gene>
<evidence type="ECO:0000256" key="9">
    <source>
        <dbReference type="ARBA" id="ARBA00045724"/>
    </source>
</evidence>
<dbReference type="InterPro" id="IPR016181">
    <property type="entry name" value="Acyl_CoA_acyltransferase"/>
</dbReference>
<reference evidence="11" key="2">
    <citation type="submission" date="2020-09" db="EMBL/GenBank/DDBJ databases">
        <authorList>
            <person name="Sun Q."/>
            <person name="Zhou Y."/>
        </authorList>
    </citation>
    <scope>NUCLEOTIDE SEQUENCE</scope>
    <source>
        <strain evidence="11">CGMCC 1.15880</strain>
    </source>
</reference>
<dbReference type="Pfam" id="PF13444">
    <property type="entry name" value="Acetyltransf_5"/>
    <property type="match status" value="1"/>
</dbReference>
<dbReference type="GO" id="GO:0043810">
    <property type="term" value="F:ornithine-acyl [acyl carrier protein] N-acyltransferase activity"/>
    <property type="evidence" value="ECO:0007669"/>
    <property type="project" value="UniProtKB-EC"/>
</dbReference>
<comment type="catalytic activity">
    <reaction evidence="10">
        <text>a (3R)-hydroxyacyl-[ACP] + L-ornithine = a lyso-ornithine lipid + holo-[ACP] + H(+)</text>
        <dbReference type="Rhea" id="RHEA:20633"/>
        <dbReference type="Rhea" id="RHEA-COMP:9685"/>
        <dbReference type="Rhea" id="RHEA-COMP:9945"/>
        <dbReference type="ChEBI" id="CHEBI:15378"/>
        <dbReference type="ChEBI" id="CHEBI:46911"/>
        <dbReference type="ChEBI" id="CHEBI:64479"/>
        <dbReference type="ChEBI" id="CHEBI:78827"/>
        <dbReference type="ChEBI" id="CHEBI:138482"/>
        <dbReference type="EC" id="2.3.2.30"/>
    </reaction>
    <physiologicalReaction direction="left-to-right" evidence="10">
        <dbReference type="Rhea" id="RHEA:20634"/>
    </physiologicalReaction>
</comment>
<evidence type="ECO:0000256" key="5">
    <source>
        <dbReference type="ARBA" id="ARBA00023315"/>
    </source>
</evidence>
<dbReference type="SUPFAM" id="SSF55729">
    <property type="entry name" value="Acyl-CoA N-acyltransferases (Nat)"/>
    <property type="match status" value="1"/>
</dbReference>
<dbReference type="GO" id="GO:0006629">
    <property type="term" value="P:lipid metabolic process"/>
    <property type="evidence" value="ECO:0007669"/>
    <property type="project" value="UniProtKB-KW"/>
</dbReference>
<evidence type="ECO:0000256" key="1">
    <source>
        <dbReference type="ARBA" id="ARBA00005189"/>
    </source>
</evidence>
<protein>
    <recommendedName>
        <fullName evidence="8">L-ornithine N(alpha)-acyltransferase</fullName>
        <ecNumber evidence="7">2.3.2.30</ecNumber>
    </recommendedName>
</protein>
<evidence type="ECO:0000256" key="2">
    <source>
        <dbReference type="ARBA" id="ARBA00022516"/>
    </source>
</evidence>
<organism evidence="11 12">
    <name type="scientific">Neptunicoccus cionae</name>
    <dbReference type="NCBI Taxonomy" id="2035344"/>
    <lineage>
        <taxon>Bacteria</taxon>
        <taxon>Pseudomonadati</taxon>
        <taxon>Pseudomonadota</taxon>
        <taxon>Alphaproteobacteria</taxon>
        <taxon>Rhodobacterales</taxon>
        <taxon>Paracoccaceae</taxon>
        <taxon>Neptunicoccus</taxon>
    </lineage>
</organism>
<keyword evidence="3" id="KW-0808">Transferase</keyword>
<dbReference type="PANTHER" id="PTHR37323">
    <property type="entry name" value="GCN5-RELATED N-ACETYLTRANSFERASE"/>
    <property type="match status" value="1"/>
</dbReference>
<comment type="pathway">
    <text evidence="1">Lipid metabolism.</text>
</comment>
<evidence type="ECO:0000313" key="11">
    <source>
        <dbReference type="EMBL" id="GGA24480.1"/>
    </source>
</evidence>
<comment type="function">
    <text evidence="9">Catalyzes the first step in the biosynthesis of ornithine lipids, which are phosphorus-free membrane lipids. Catalyzes the 3-hydroxyacyl-acyl carrier protein-dependent acylation of ornithine to form lyso-ornithine lipid (LOL).</text>
</comment>
<keyword evidence="5 11" id="KW-0012">Acyltransferase</keyword>
<evidence type="ECO:0000256" key="10">
    <source>
        <dbReference type="ARBA" id="ARBA00047785"/>
    </source>
</evidence>
<dbReference type="Proteomes" id="UP000628017">
    <property type="component" value="Unassembled WGS sequence"/>
</dbReference>
<evidence type="ECO:0000256" key="3">
    <source>
        <dbReference type="ARBA" id="ARBA00022679"/>
    </source>
</evidence>
<dbReference type="AlphaFoldDB" id="A0A916VRZ9"/>
<name>A0A916VRZ9_9RHOB</name>
<dbReference type="InterPro" id="IPR052351">
    <property type="entry name" value="Ornithine_N-alpha-AT"/>
</dbReference>
<dbReference type="PANTHER" id="PTHR37323:SF1">
    <property type="entry name" value="L-ORNITHINE N(ALPHA)-ACYLTRANSFERASE"/>
    <property type="match status" value="1"/>
</dbReference>
<dbReference type="Gene3D" id="3.40.630.30">
    <property type="match status" value="1"/>
</dbReference>
<keyword evidence="2" id="KW-0444">Lipid biosynthesis</keyword>
<proteinExistence type="inferred from homology"/>
<evidence type="ECO:0000256" key="7">
    <source>
        <dbReference type="ARBA" id="ARBA00039058"/>
    </source>
</evidence>
<keyword evidence="12" id="KW-1185">Reference proteome</keyword>
<reference evidence="11" key="1">
    <citation type="journal article" date="2014" name="Int. J. Syst. Evol. Microbiol.">
        <title>Complete genome sequence of Corynebacterium casei LMG S-19264T (=DSM 44701T), isolated from a smear-ripened cheese.</title>
        <authorList>
            <consortium name="US DOE Joint Genome Institute (JGI-PGF)"/>
            <person name="Walter F."/>
            <person name="Albersmeier A."/>
            <person name="Kalinowski J."/>
            <person name="Ruckert C."/>
        </authorList>
    </citation>
    <scope>NUCLEOTIDE SEQUENCE</scope>
    <source>
        <strain evidence="11">CGMCC 1.15880</strain>
    </source>
</reference>
<evidence type="ECO:0000256" key="4">
    <source>
        <dbReference type="ARBA" id="ARBA00023098"/>
    </source>
</evidence>
<comment type="similarity">
    <text evidence="6">Belongs to the acetyltransferase family. OlsB subfamily.</text>
</comment>
<sequence length="234" mass="25508">MATGAGDLEAAQRLRHKMFSGGQAAQSGALDADGFDPKCQHVLVEDTQSGAILACFRFLHLDSGADIGISYSAQFYDLENLHAYPDPMLEIGRFCTAEGVSDPDVIRLGWAMLTRYVDAHSIGMMFGCSSFPGNDTAPYGAALALLHRRHLAPVKWAPRPKAAETRPLVSDDDHGPRDCRTPMPSLLRTYLGMGGWVSDHAVIDRTLGTFHVFTGVEIAKIPQRRAELLRADAR</sequence>
<accession>A0A916VRZ9</accession>